<organism evidence="1 2">
    <name type="scientific">Brachionus calyciflorus</name>
    <dbReference type="NCBI Taxonomy" id="104777"/>
    <lineage>
        <taxon>Eukaryota</taxon>
        <taxon>Metazoa</taxon>
        <taxon>Spiralia</taxon>
        <taxon>Gnathifera</taxon>
        <taxon>Rotifera</taxon>
        <taxon>Eurotatoria</taxon>
        <taxon>Monogononta</taxon>
        <taxon>Pseudotrocha</taxon>
        <taxon>Ploima</taxon>
        <taxon>Brachionidae</taxon>
        <taxon>Brachionus</taxon>
    </lineage>
</organism>
<accession>A0A813RSF3</accession>
<evidence type="ECO:0000313" key="2">
    <source>
        <dbReference type="Proteomes" id="UP000663879"/>
    </source>
</evidence>
<dbReference type="OrthoDB" id="10465371at2759"/>
<proteinExistence type="predicted"/>
<reference evidence="1" key="1">
    <citation type="submission" date="2021-02" db="EMBL/GenBank/DDBJ databases">
        <authorList>
            <person name="Nowell W R."/>
        </authorList>
    </citation>
    <scope>NUCLEOTIDE SEQUENCE</scope>
    <source>
        <strain evidence="1">Ploen Becks lab</strain>
    </source>
</reference>
<dbReference type="Proteomes" id="UP000663879">
    <property type="component" value="Unassembled WGS sequence"/>
</dbReference>
<evidence type="ECO:0000313" key="1">
    <source>
        <dbReference type="EMBL" id="CAF0785312.1"/>
    </source>
</evidence>
<gene>
    <name evidence="1" type="ORF">OXX778_LOCUS5682</name>
</gene>
<keyword evidence="2" id="KW-1185">Reference proteome</keyword>
<sequence>MFINETETFFEYLNEKFKSINNLIFLNRKLSEQKIDIVHDFVHNYELNTILNNLNSSRNDLVDKTRLNQRLSLDLMKPLVKFQPNICFMLNCIDLFGTLKYSSDFNTLKKLDFLTINNFYKEIDFKDLKILNYELLTVLVLSENRFFYHFKSKDNLIDIIRITSENSKVLYESILNFSDITFSKYLNNKKFILSCHTDFKKNKHSLKLFDHVFLLKKEYFSTDIINLCQMNESEIICFKTYEYVLMNFEFETLKVFGQYLDLEWPFYIQPNCVLVTVSKDYLFFKIWTDFEKKIYLGIVKKLDGKLVRRIEIKSNDSFRSDYENNILFVKNIKGNCLFVYEVDDMFSKKKREIISEQLDKFHFLEISPNNLLYSVNFLNKKISII</sequence>
<dbReference type="EMBL" id="CAJNOC010000634">
    <property type="protein sequence ID" value="CAF0785312.1"/>
    <property type="molecule type" value="Genomic_DNA"/>
</dbReference>
<comment type="caution">
    <text evidence="1">The sequence shown here is derived from an EMBL/GenBank/DDBJ whole genome shotgun (WGS) entry which is preliminary data.</text>
</comment>
<name>A0A813RSF3_9BILA</name>
<protein>
    <submittedName>
        <fullName evidence="1">Uncharacterized protein</fullName>
    </submittedName>
</protein>
<dbReference type="AlphaFoldDB" id="A0A813RSF3"/>